<dbReference type="PANTHER" id="PTHR45138">
    <property type="entry name" value="REGULATORY COMPONENTS OF SENSORY TRANSDUCTION SYSTEM"/>
    <property type="match status" value="1"/>
</dbReference>
<dbReference type="InterPro" id="IPR035965">
    <property type="entry name" value="PAS-like_dom_sf"/>
</dbReference>
<feature type="domain" description="GGDEF" evidence="2">
    <location>
        <begin position="381"/>
        <end position="514"/>
    </location>
</feature>
<dbReference type="InterPro" id="IPR043128">
    <property type="entry name" value="Rev_trsase/Diguanyl_cyclase"/>
</dbReference>
<dbReference type="InterPro" id="IPR029787">
    <property type="entry name" value="Nucleotide_cyclase"/>
</dbReference>
<dbReference type="Proteomes" id="UP001172054">
    <property type="component" value="Unassembled WGS sequence"/>
</dbReference>
<dbReference type="InterPro" id="IPR031621">
    <property type="entry name" value="HisKA_7TM"/>
</dbReference>
<feature type="transmembrane region" description="Helical" evidence="1">
    <location>
        <begin position="40"/>
        <end position="60"/>
    </location>
</feature>
<accession>A0ABT8MUB7</accession>
<sequence>MTSNLTAYITLMCTSGVLNLYLCSYVFLKRHHYNKIALFFMLYTASITIYCFAAAMGLLAANLGEMKFWTTVQYIGMPVSSPLGLLFIMQYLGIKVSWKRAVSLILVPTLSFILVATNEWHHLHYRSFEIDAALGIPFIQQEIGPWYAVHGIFTFACMFAAFSLLIFHWKETAKAYRLQLIALMLGQLIPMMTAFLYLIGAAPQGIDPVPMVLWISSVLYLWAIGSSRLFTIMPIAKDAIFNGINDGVIVLDESNRLIEFNQACQLNWPNLNESMYGMDFESVWVELAGYPFPLRLEGDSKTQELKLLKSEQVFQVRNSPLEQSGNTKGQLLIFTDITELKKLQEKLEHQAYTDELTQVFNRRAFLQLCEQDFIAAKEQSTPFSVILLDIDHFKRVNDTYGHQVGDQLLVHVAKVCKAQLEKDQIFARYGGEEFVLALNSYTGIEAEALAERLCKEVESQPIFLDGEMISVTLSLGVAEMEVSEDQLFHLLNQADEALYAAKKEGRNRVCVYAGSHENKKAEIREQIKS</sequence>
<keyword evidence="1" id="KW-0812">Transmembrane</keyword>
<feature type="transmembrane region" description="Helical" evidence="1">
    <location>
        <begin position="180"/>
        <end position="199"/>
    </location>
</feature>
<dbReference type="InterPro" id="IPR050469">
    <property type="entry name" value="Diguanylate_Cyclase"/>
</dbReference>
<reference evidence="3 4" key="1">
    <citation type="submission" date="2023-06" db="EMBL/GenBank/DDBJ databases">
        <title>Novel species in genus Planococcus.</title>
        <authorList>
            <person name="Ning S."/>
        </authorList>
    </citation>
    <scope>NUCLEOTIDE SEQUENCE [LARGE SCALE GENOMIC DNA]</scope>
    <source>
        <strain evidence="3 4">N064</strain>
    </source>
</reference>
<keyword evidence="1" id="KW-0472">Membrane</keyword>
<organism evidence="3 4">
    <name type="scientific">Planococcus liqunii</name>
    <dbReference type="NCBI Taxonomy" id="3058394"/>
    <lineage>
        <taxon>Bacteria</taxon>
        <taxon>Bacillati</taxon>
        <taxon>Bacillota</taxon>
        <taxon>Bacilli</taxon>
        <taxon>Bacillales</taxon>
        <taxon>Caryophanaceae</taxon>
        <taxon>Planococcus</taxon>
    </lineage>
</organism>
<dbReference type="NCBIfam" id="TIGR00254">
    <property type="entry name" value="GGDEF"/>
    <property type="match status" value="1"/>
</dbReference>
<dbReference type="PANTHER" id="PTHR45138:SF9">
    <property type="entry name" value="DIGUANYLATE CYCLASE DGCM-RELATED"/>
    <property type="match status" value="1"/>
</dbReference>
<protein>
    <submittedName>
        <fullName evidence="3">Diguanylate cyclase</fullName>
        <ecNumber evidence="3">2.7.7.65</ecNumber>
    </submittedName>
</protein>
<gene>
    <name evidence="3" type="ORF">QWY15_14470</name>
</gene>
<keyword evidence="3" id="KW-0808">Transferase</keyword>
<evidence type="ECO:0000259" key="2">
    <source>
        <dbReference type="PROSITE" id="PS50887"/>
    </source>
</evidence>
<dbReference type="PROSITE" id="PS50887">
    <property type="entry name" value="GGDEF"/>
    <property type="match status" value="1"/>
</dbReference>
<feature type="transmembrane region" description="Helical" evidence="1">
    <location>
        <begin position="211"/>
        <end position="230"/>
    </location>
</feature>
<feature type="transmembrane region" description="Helical" evidence="1">
    <location>
        <begin position="147"/>
        <end position="168"/>
    </location>
</feature>
<name>A0ABT8MUB7_9BACL</name>
<dbReference type="EC" id="2.7.7.65" evidence="3"/>
<evidence type="ECO:0000313" key="3">
    <source>
        <dbReference type="EMBL" id="MDN7228501.1"/>
    </source>
</evidence>
<comment type="caution">
    <text evidence="3">The sequence shown here is derived from an EMBL/GenBank/DDBJ whole genome shotgun (WGS) entry which is preliminary data.</text>
</comment>
<feature type="transmembrane region" description="Helical" evidence="1">
    <location>
        <begin position="72"/>
        <end position="94"/>
    </location>
</feature>
<keyword evidence="3" id="KW-0548">Nucleotidyltransferase</keyword>
<dbReference type="SUPFAM" id="SSF55073">
    <property type="entry name" value="Nucleotide cyclase"/>
    <property type="match status" value="1"/>
</dbReference>
<dbReference type="GO" id="GO:0052621">
    <property type="term" value="F:diguanylate cyclase activity"/>
    <property type="evidence" value="ECO:0007669"/>
    <property type="project" value="UniProtKB-EC"/>
</dbReference>
<dbReference type="EMBL" id="JAUJWW010000006">
    <property type="protein sequence ID" value="MDN7228501.1"/>
    <property type="molecule type" value="Genomic_DNA"/>
</dbReference>
<dbReference type="InterPro" id="IPR000160">
    <property type="entry name" value="GGDEF_dom"/>
</dbReference>
<dbReference type="Gene3D" id="3.30.450.20">
    <property type="entry name" value="PAS domain"/>
    <property type="match status" value="1"/>
</dbReference>
<dbReference type="Pfam" id="PF00990">
    <property type="entry name" value="GGDEF"/>
    <property type="match status" value="1"/>
</dbReference>
<dbReference type="SMART" id="SM00267">
    <property type="entry name" value="GGDEF"/>
    <property type="match status" value="1"/>
</dbReference>
<feature type="transmembrane region" description="Helical" evidence="1">
    <location>
        <begin position="101"/>
        <end position="118"/>
    </location>
</feature>
<evidence type="ECO:0000313" key="4">
    <source>
        <dbReference type="Proteomes" id="UP001172054"/>
    </source>
</evidence>
<dbReference type="SUPFAM" id="SSF55785">
    <property type="entry name" value="PYP-like sensor domain (PAS domain)"/>
    <property type="match status" value="1"/>
</dbReference>
<evidence type="ECO:0000256" key="1">
    <source>
        <dbReference type="SAM" id="Phobius"/>
    </source>
</evidence>
<proteinExistence type="predicted"/>
<dbReference type="Gene3D" id="3.30.70.270">
    <property type="match status" value="1"/>
</dbReference>
<keyword evidence="1" id="KW-1133">Transmembrane helix</keyword>
<dbReference type="RefSeq" id="WP_301726872.1">
    <property type="nucleotide sequence ID" value="NZ_JAUJWW010000006.1"/>
</dbReference>
<dbReference type="CDD" id="cd01949">
    <property type="entry name" value="GGDEF"/>
    <property type="match status" value="1"/>
</dbReference>
<feature type="transmembrane region" description="Helical" evidence="1">
    <location>
        <begin position="6"/>
        <end position="28"/>
    </location>
</feature>
<dbReference type="Pfam" id="PF16927">
    <property type="entry name" value="HisKA_7TM"/>
    <property type="match status" value="1"/>
</dbReference>
<keyword evidence="4" id="KW-1185">Reference proteome</keyword>